<sequence length="365" mass="42651">MQNNNTFLNIISLINSPASWAFISRNIYNYSKDLESVNLIHQRGFLYKEDLFLKLQRPLFKKAKADLIFDIPSNLKNKRNSDFVIAAFVYEFPEISQTWSYHLNKNADLIWIPNKFNDDILKRSGVTTETIITPYGTDFKQTISKTNSNLNKRYQRKPFNFLTICMPQKRKNPILTINAFLKAFPIKNFPDTTLTIKFPYLPGKFPWDISTEDLKESIKDDKRIKIINKIYSREEMKELLLSTQLYLQPSYSEGFGLSILDSLSLGIPVLVNSFGGQLDFCNSDNSIILKSNPKEIKGLDYSNKEKTVIAKEPDIKDFSEKLYRFRTDIDFYIRSYQKTKLLDPKKYNWKSISQTIINKIKEKTL</sequence>
<protein>
    <recommendedName>
        <fullName evidence="1">Glycosyl transferase family 1 domain-containing protein</fullName>
    </recommendedName>
</protein>
<dbReference type="SUPFAM" id="SSF53756">
    <property type="entry name" value="UDP-Glycosyltransferase/glycogen phosphorylase"/>
    <property type="match status" value="1"/>
</dbReference>
<evidence type="ECO:0000313" key="2">
    <source>
        <dbReference type="EMBL" id="PLX19970.1"/>
    </source>
</evidence>
<comment type="caution">
    <text evidence="2">The sequence shown here is derived from an EMBL/GenBank/DDBJ whole genome shotgun (WGS) entry which is preliminary data.</text>
</comment>
<dbReference type="EMBL" id="PKTG01000012">
    <property type="protein sequence ID" value="PLX19970.1"/>
    <property type="molecule type" value="Genomic_DNA"/>
</dbReference>
<dbReference type="Pfam" id="PF00534">
    <property type="entry name" value="Glycos_transf_1"/>
    <property type="match status" value="1"/>
</dbReference>
<dbReference type="PANTHER" id="PTHR46656:SF3">
    <property type="entry name" value="PUTATIVE-RELATED"/>
    <property type="match status" value="1"/>
</dbReference>
<feature type="domain" description="Glycosyl transferase family 1" evidence="1">
    <location>
        <begin position="204"/>
        <end position="285"/>
    </location>
</feature>
<dbReference type="GO" id="GO:0016757">
    <property type="term" value="F:glycosyltransferase activity"/>
    <property type="evidence" value="ECO:0007669"/>
    <property type="project" value="InterPro"/>
</dbReference>
<name>A0A2N5ZMQ9_MUIH1</name>
<dbReference type="AlphaFoldDB" id="A0A2N5ZMQ9"/>
<dbReference type="Proteomes" id="UP000234857">
    <property type="component" value="Unassembled WGS sequence"/>
</dbReference>
<reference evidence="2 3" key="1">
    <citation type="submission" date="2017-11" db="EMBL/GenBank/DDBJ databases">
        <title>Genome-resolved metagenomics identifies genetic mobility, metabolic interactions, and unexpected diversity in perchlorate-reducing communities.</title>
        <authorList>
            <person name="Barnum T.P."/>
            <person name="Figueroa I.A."/>
            <person name="Carlstrom C.I."/>
            <person name="Lucas L.N."/>
            <person name="Engelbrektson A.L."/>
            <person name="Coates J.D."/>
        </authorList>
    </citation>
    <scope>NUCLEOTIDE SEQUENCE [LARGE SCALE GENOMIC DNA]</scope>
    <source>
        <strain evidence="2">BM706</strain>
    </source>
</reference>
<gene>
    <name evidence="2" type="ORF">C0601_00405</name>
</gene>
<organism evidence="2 3">
    <name type="scientific">Muiribacterium halophilum</name>
    <dbReference type="NCBI Taxonomy" id="2053465"/>
    <lineage>
        <taxon>Bacteria</taxon>
        <taxon>Candidatus Muiribacteriota</taxon>
        <taxon>Candidatus Muiribacteriia</taxon>
        <taxon>Candidatus Muiribacteriales</taxon>
        <taxon>Candidatus Muiribacteriaceae</taxon>
        <taxon>Candidatus Muiribacterium</taxon>
    </lineage>
</organism>
<dbReference type="PANTHER" id="PTHR46656">
    <property type="entry name" value="PUTATIVE-RELATED"/>
    <property type="match status" value="1"/>
</dbReference>
<dbReference type="InterPro" id="IPR001296">
    <property type="entry name" value="Glyco_trans_1"/>
</dbReference>
<evidence type="ECO:0000313" key="3">
    <source>
        <dbReference type="Proteomes" id="UP000234857"/>
    </source>
</evidence>
<proteinExistence type="predicted"/>
<accession>A0A2N5ZMQ9</accession>
<evidence type="ECO:0000259" key="1">
    <source>
        <dbReference type="Pfam" id="PF00534"/>
    </source>
</evidence>
<dbReference type="Gene3D" id="3.40.50.2000">
    <property type="entry name" value="Glycogen Phosphorylase B"/>
    <property type="match status" value="1"/>
</dbReference>